<sequence length="181" mass="20959">MNFPLQDALHYLESLRSSHPELGEWYNSLASAYSQARIVRRSGRFPLCKEVAHYYGHGVLHHNLKPQNLLLDYPYYDGHGKLTFSRNEVECEQLVRIPKGAGQSVPFNVYVWHKRNNSYLVACRTEKSLPVEAVTYVPDCDLYKGRRRYYQRLGARYDARNLGVRVGENSNKEALGTYSTR</sequence>
<proteinExistence type="predicted"/>
<dbReference type="AlphaFoldDB" id="A0A9D5B6N3"/>
<evidence type="ECO:0008006" key="3">
    <source>
        <dbReference type="Google" id="ProtNLM"/>
    </source>
</evidence>
<gene>
    <name evidence="1" type="ORF">KIW84_035421</name>
</gene>
<name>A0A9D5B6N3_PEA</name>
<keyword evidence="2" id="KW-1185">Reference proteome</keyword>
<dbReference type="Proteomes" id="UP001058974">
    <property type="component" value="Chromosome 3"/>
</dbReference>
<evidence type="ECO:0000313" key="2">
    <source>
        <dbReference type="Proteomes" id="UP001058974"/>
    </source>
</evidence>
<organism evidence="1 2">
    <name type="scientific">Pisum sativum</name>
    <name type="common">Garden pea</name>
    <name type="synonym">Lathyrus oleraceus</name>
    <dbReference type="NCBI Taxonomy" id="3888"/>
    <lineage>
        <taxon>Eukaryota</taxon>
        <taxon>Viridiplantae</taxon>
        <taxon>Streptophyta</taxon>
        <taxon>Embryophyta</taxon>
        <taxon>Tracheophyta</taxon>
        <taxon>Spermatophyta</taxon>
        <taxon>Magnoliopsida</taxon>
        <taxon>eudicotyledons</taxon>
        <taxon>Gunneridae</taxon>
        <taxon>Pentapetalae</taxon>
        <taxon>rosids</taxon>
        <taxon>fabids</taxon>
        <taxon>Fabales</taxon>
        <taxon>Fabaceae</taxon>
        <taxon>Papilionoideae</taxon>
        <taxon>50 kb inversion clade</taxon>
        <taxon>NPAAA clade</taxon>
        <taxon>Hologalegina</taxon>
        <taxon>IRL clade</taxon>
        <taxon>Fabeae</taxon>
        <taxon>Lathyrus</taxon>
    </lineage>
</organism>
<evidence type="ECO:0000313" key="1">
    <source>
        <dbReference type="EMBL" id="KAI5431244.1"/>
    </source>
</evidence>
<protein>
    <recommendedName>
        <fullName evidence="3">Protein kinase domain-containing protein</fullName>
    </recommendedName>
</protein>
<reference evidence="1 2" key="1">
    <citation type="journal article" date="2022" name="Nat. Genet.">
        <title>Improved pea reference genome and pan-genome highlight genomic features and evolutionary characteristics.</title>
        <authorList>
            <person name="Yang T."/>
            <person name="Liu R."/>
            <person name="Luo Y."/>
            <person name="Hu S."/>
            <person name="Wang D."/>
            <person name="Wang C."/>
            <person name="Pandey M.K."/>
            <person name="Ge S."/>
            <person name="Xu Q."/>
            <person name="Li N."/>
            <person name="Li G."/>
            <person name="Huang Y."/>
            <person name="Saxena R.K."/>
            <person name="Ji Y."/>
            <person name="Li M."/>
            <person name="Yan X."/>
            <person name="He Y."/>
            <person name="Liu Y."/>
            <person name="Wang X."/>
            <person name="Xiang C."/>
            <person name="Varshney R.K."/>
            <person name="Ding H."/>
            <person name="Gao S."/>
            <person name="Zong X."/>
        </authorList>
    </citation>
    <scope>NUCLEOTIDE SEQUENCE [LARGE SCALE GENOMIC DNA]</scope>
    <source>
        <strain evidence="1 2">cv. Zhongwan 6</strain>
    </source>
</reference>
<accession>A0A9D5B6N3</accession>
<dbReference type="Gramene" id="Psat03G0542100-T1">
    <property type="protein sequence ID" value="KAI5431244.1"/>
    <property type="gene ID" value="KIW84_035421"/>
</dbReference>
<comment type="caution">
    <text evidence="1">The sequence shown here is derived from an EMBL/GenBank/DDBJ whole genome shotgun (WGS) entry which is preliminary data.</text>
</comment>
<dbReference type="PANTHER" id="PTHR46817:SF1">
    <property type="entry name" value="SAC DOMAIN-CONTAINING PROTEIN"/>
    <property type="match status" value="1"/>
</dbReference>
<dbReference type="EMBL" id="JAMSHJ010000003">
    <property type="protein sequence ID" value="KAI5431244.1"/>
    <property type="molecule type" value="Genomic_DNA"/>
</dbReference>
<dbReference type="PANTHER" id="PTHR46817">
    <property type="entry name" value="PHOSPHOINOSITIDE PHOSPHATASE SAC9-RELATED"/>
    <property type="match status" value="1"/>
</dbReference>